<keyword evidence="6" id="KW-0511">Multifunctional enzyme</keyword>
<evidence type="ECO:0000259" key="8">
    <source>
        <dbReference type="Pfam" id="PF08335"/>
    </source>
</evidence>
<dbReference type="InterPro" id="IPR043519">
    <property type="entry name" value="NT_sf"/>
</dbReference>
<protein>
    <submittedName>
        <fullName evidence="9">Glutamine-synthetase adenylyltransferase</fullName>
    </submittedName>
</protein>
<organism evidence="9 10">
    <name type="scientific">Bdellovibrio svalbardensis</name>
    <dbReference type="NCBI Taxonomy" id="2972972"/>
    <lineage>
        <taxon>Bacteria</taxon>
        <taxon>Pseudomonadati</taxon>
        <taxon>Bdellovibrionota</taxon>
        <taxon>Bdellovibrionia</taxon>
        <taxon>Bdellovibrionales</taxon>
        <taxon>Pseudobdellovibrionaceae</taxon>
        <taxon>Bdellovibrio</taxon>
    </lineage>
</organism>
<dbReference type="Gene3D" id="3.30.460.10">
    <property type="entry name" value="Beta Polymerase, domain 2"/>
    <property type="match status" value="2"/>
</dbReference>
<evidence type="ECO:0000256" key="1">
    <source>
        <dbReference type="ARBA" id="ARBA00022679"/>
    </source>
</evidence>
<accession>A0ABT6DD51</accession>
<dbReference type="SUPFAM" id="SSF81301">
    <property type="entry name" value="Nucleotidyltransferase"/>
    <property type="match status" value="2"/>
</dbReference>
<keyword evidence="5" id="KW-0460">Magnesium</keyword>
<evidence type="ECO:0000256" key="2">
    <source>
        <dbReference type="ARBA" id="ARBA00022695"/>
    </source>
</evidence>
<sequence length="771" mass="87708">MSNLSFDEQLRRERNEIWSRCALAAKENSEDPQQICLHWSHSADSLLAKAFQACFSSEKIALFALGKLGSSELNLSSDVDLVLVTEEESASALSALRKFQKILGDRTSHGFVFRLDFDLRPGGKQGPLIPTLEQFRDYYGNYGETWERLAFVRLRPLAGDPTIIDAVMTFAKKFSFRRHLDFTLLEDLKTLRTKIQGHYWGRTQNNTVDLKLGVGGIRDVELFTHALQVVHGGKDPSLQIKGTQQALQLLAERKLLPEEEAFFLQRHYWNLRRLENYVQALEDQQTHLLKTDENHPDFVIKALASLSFEMKRCDQIVKSLLGEAPKEISVEEELSKIGLPQEELQDLWNEILGQEVLSRHRGRDEIARKAFLQEFLQTLKEQGGDIHRALLLLKDFIQGTRAKATFFSLLLREKDLMKKLAWLFGHSPYLSRILCNRPELLDSFVYRSQDKPSEDMGLLLEELAEKRLLSELISGSQFLEDKDLTPLLTNLTSTADSIAETLLPAIKKEYPSSLRILALGKWGGAELGFRSDLDFIFVIPDQATDNDFKVAKRFINRLTESHRGGNIFSIDMRLRPSGKAGPIVMPLADLQDYLHQEAQAWERQVYLKARWIGESDSNFLPAVALEYLDKGLSAEELIELNRIRLELISKSSLMNLKYSEGGLVDIELAAQAYVLEKKLDSQSTQTFDFISLMGPLAADLQKNYGRMRQIEQMLQLVASESSSELNPNHESFQALALALHTSPAKLLEEVRELLTANIAILKELDPRRKPQ</sequence>
<dbReference type="Gene3D" id="1.20.120.330">
    <property type="entry name" value="Nucleotidyltransferases domain 2"/>
    <property type="match status" value="2"/>
</dbReference>
<gene>
    <name evidence="9" type="ORF">NWE73_00310</name>
</gene>
<dbReference type="PANTHER" id="PTHR30621:SF0">
    <property type="entry name" value="BIFUNCTIONAL GLUTAMINE SYNTHETASE ADENYLYLTRANSFERASE_ADENYLYL-REMOVING ENZYME"/>
    <property type="match status" value="1"/>
</dbReference>
<dbReference type="Proteomes" id="UP001152321">
    <property type="component" value="Unassembled WGS sequence"/>
</dbReference>
<proteinExistence type="predicted"/>
<reference evidence="9" key="1">
    <citation type="submission" date="2022-08" db="EMBL/GenBank/DDBJ databases">
        <title>Novel Bdellovibrio Species Isolated from Svalbard: Designation Bdellovibrio svalbardensis.</title>
        <authorList>
            <person name="Mitchell R.J."/>
            <person name="Choi S.Y."/>
        </authorList>
    </citation>
    <scope>NUCLEOTIDE SEQUENCE</scope>
    <source>
        <strain evidence="9">PAP01</strain>
    </source>
</reference>
<evidence type="ECO:0000313" key="10">
    <source>
        <dbReference type="Proteomes" id="UP001152321"/>
    </source>
</evidence>
<dbReference type="GO" id="GO:0016779">
    <property type="term" value="F:nucleotidyltransferase activity"/>
    <property type="evidence" value="ECO:0007669"/>
    <property type="project" value="UniProtKB-KW"/>
</dbReference>
<feature type="domain" description="PII-uridylyltransferase/Glutamine-synthetase adenylyltransferase" evidence="8">
    <location>
        <begin position="654"/>
        <end position="742"/>
    </location>
</feature>
<comment type="caution">
    <text evidence="9">The sequence shown here is derived from an EMBL/GenBank/DDBJ whole genome shotgun (WGS) entry which is preliminary data.</text>
</comment>
<keyword evidence="2 9" id="KW-0548">Nucleotidyltransferase</keyword>
<keyword evidence="3" id="KW-0547">Nucleotide-binding</keyword>
<feature type="domain" description="PII-uridylyltransferase/Glutamine-synthetase adenylyltransferase" evidence="8">
    <location>
        <begin position="204"/>
        <end position="294"/>
    </location>
</feature>
<name>A0ABT6DD51_9BACT</name>
<dbReference type="InterPro" id="IPR005190">
    <property type="entry name" value="GlnE_rpt_dom"/>
</dbReference>
<dbReference type="Pfam" id="PF08335">
    <property type="entry name" value="GlnD_UR_UTase"/>
    <property type="match status" value="2"/>
</dbReference>
<dbReference type="RefSeq" id="WP_277576270.1">
    <property type="nucleotide sequence ID" value="NZ_JANRMI010000001.1"/>
</dbReference>
<evidence type="ECO:0000259" key="7">
    <source>
        <dbReference type="Pfam" id="PF03710"/>
    </source>
</evidence>
<evidence type="ECO:0000313" key="9">
    <source>
        <dbReference type="EMBL" id="MDG0814785.1"/>
    </source>
</evidence>
<feature type="domain" description="Glutamate-ammonia ligase adenylyltransferase repeated" evidence="7">
    <location>
        <begin position="57"/>
        <end position="162"/>
    </location>
</feature>
<evidence type="ECO:0000256" key="5">
    <source>
        <dbReference type="ARBA" id="ARBA00022842"/>
    </source>
</evidence>
<evidence type="ECO:0000256" key="3">
    <source>
        <dbReference type="ARBA" id="ARBA00022741"/>
    </source>
</evidence>
<dbReference type="InterPro" id="IPR023057">
    <property type="entry name" value="GlnE"/>
</dbReference>
<dbReference type="CDD" id="cd05401">
    <property type="entry name" value="NT_GlnE_GlnD_like"/>
    <property type="match status" value="2"/>
</dbReference>
<keyword evidence="4" id="KW-0067">ATP-binding</keyword>
<dbReference type="EMBL" id="JANRMI010000001">
    <property type="protein sequence ID" value="MDG0814785.1"/>
    <property type="molecule type" value="Genomic_DNA"/>
</dbReference>
<dbReference type="SUPFAM" id="SSF81593">
    <property type="entry name" value="Nucleotidyltransferase substrate binding subunit/domain"/>
    <property type="match status" value="2"/>
</dbReference>
<evidence type="ECO:0000256" key="6">
    <source>
        <dbReference type="ARBA" id="ARBA00023268"/>
    </source>
</evidence>
<evidence type="ECO:0000256" key="4">
    <source>
        <dbReference type="ARBA" id="ARBA00022840"/>
    </source>
</evidence>
<dbReference type="PANTHER" id="PTHR30621">
    <property type="entry name" value="GLUTAMINE SYNTHETASE ADENYLYLTRANSFERASE"/>
    <property type="match status" value="1"/>
</dbReference>
<dbReference type="InterPro" id="IPR013546">
    <property type="entry name" value="PII_UdlTrfase/GS_AdlTrfase"/>
</dbReference>
<feature type="domain" description="Glutamate-ammonia ligase adenylyltransferase repeated" evidence="7">
    <location>
        <begin position="500"/>
        <end position="616"/>
    </location>
</feature>
<keyword evidence="10" id="KW-1185">Reference proteome</keyword>
<dbReference type="Pfam" id="PF03710">
    <property type="entry name" value="GlnE"/>
    <property type="match status" value="2"/>
</dbReference>
<keyword evidence="1" id="KW-0808">Transferase</keyword>